<dbReference type="Proteomes" id="UP001595839">
    <property type="component" value="Unassembled WGS sequence"/>
</dbReference>
<sequence length="268" mass="29250">MTSVTAHDYAWIRSSPLFRSALETGYTLSLVRGVAPGEVLRVMEAEPQGTCTGADALIKRQDELLDPTDYWDESFLAGAFTVPGEGGDWTLVLHVGDGGMGMQSRFLEALSADGCAAVHSSNGGKPMHFFHWYEDGELRTTFEWPTVRGGNTPDALNSVMRDVGFELSDDEGETNSRVDTKAAVFALAERLTGVRVTEELLRDAEYQLGHVPEEPAEEWTSIVIDITDAHGERFYKEVTRDEVEVATARARAQAAEPIVIPGPSSPTT</sequence>
<name>A0ABV9B2W8_9ACTN</name>
<accession>A0ABV9B2W8</accession>
<evidence type="ECO:0000313" key="2">
    <source>
        <dbReference type="Proteomes" id="UP001595839"/>
    </source>
</evidence>
<keyword evidence="2" id="KW-1185">Reference proteome</keyword>
<dbReference type="Pfam" id="PF20062">
    <property type="entry name" value="DUF6461"/>
    <property type="match status" value="1"/>
</dbReference>
<organism evidence="1 2">
    <name type="scientific">Streptomyces vulcanius</name>
    <dbReference type="NCBI Taxonomy" id="1441876"/>
    <lineage>
        <taxon>Bacteria</taxon>
        <taxon>Bacillati</taxon>
        <taxon>Actinomycetota</taxon>
        <taxon>Actinomycetes</taxon>
        <taxon>Kitasatosporales</taxon>
        <taxon>Streptomycetaceae</taxon>
        <taxon>Streptomyces</taxon>
    </lineage>
</organism>
<dbReference type="RefSeq" id="WP_381181011.1">
    <property type="nucleotide sequence ID" value="NZ_JBHSFK010000029.1"/>
</dbReference>
<dbReference type="EMBL" id="JBHSFK010000029">
    <property type="protein sequence ID" value="MFC4504921.1"/>
    <property type="molecule type" value="Genomic_DNA"/>
</dbReference>
<reference evidence="2" key="1">
    <citation type="journal article" date="2019" name="Int. J. Syst. Evol. Microbiol.">
        <title>The Global Catalogue of Microorganisms (GCM) 10K type strain sequencing project: providing services to taxonomists for standard genome sequencing and annotation.</title>
        <authorList>
            <consortium name="The Broad Institute Genomics Platform"/>
            <consortium name="The Broad Institute Genome Sequencing Center for Infectious Disease"/>
            <person name="Wu L."/>
            <person name="Ma J."/>
        </authorList>
    </citation>
    <scope>NUCLEOTIDE SEQUENCE [LARGE SCALE GENOMIC DNA]</scope>
    <source>
        <strain evidence="2">CGMCC 4.7177</strain>
    </source>
</reference>
<comment type="caution">
    <text evidence="1">The sequence shown here is derived from an EMBL/GenBank/DDBJ whole genome shotgun (WGS) entry which is preliminary data.</text>
</comment>
<gene>
    <name evidence="1" type="ORF">ACFPIH_36400</name>
</gene>
<dbReference type="InterPro" id="IPR045592">
    <property type="entry name" value="DUF6461"/>
</dbReference>
<evidence type="ECO:0000313" key="1">
    <source>
        <dbReference type="EMBL" id="MFC4504921.1"/>
    </source>
</evidence>
<protein>
    <submittedName>
        <fullName evidence="1">DUF6461 domain-containing protein</fullName>
    </submittedName>
</protein>
<proteinExistence type="predicted"/>